<sequence>MTDFEWKPGYLKTHKLKASGVIAILALRYLYTSLFIYGFVHKIMRDWMWSDILTQHFKKRLHELLATNAAPGSIEATVALWQASYLEHFALPLVVPIAWIVTIGELIIGVALLLGVSTRLNAAFGLFMLLNFAAGGYYNLTIPPLVTISILLILLPTGHWLGLDRRLNRKYPESPWFK</sequence>
<dbReference type="RefSeq" id="WP_139456515.1">
    <property type="nucleotide sequence ID" value="NZ_VDCH01000006.1"/>
</dbReference>
<keyword evidence="7" id="KW-1185">Reference proteome</keyword>
<evidence type="ECO:0000256" key="5">
    <source>
        <dbReference type="SAM" id="Phobius"/>
    </source>
</evidence>
<dbReference type="GO" id="GO:0016020">
    <property type="term" value="C:membrane"/>
    <property type="evidence" value="ECO:0007669"/>
    <property type="project" value="UniProtKB-SubCell"/>
</dbReference>
<feature type="transmembrane region" description="Helical" evidence="5">
    <location>
        <begin position="61"/>
        <end position="83"/>
    </location>
</feature>
<keyword evidence="4 5" id="KW-0472">Membrane</keyword>
<dbReference type="AlphaFoldDB" id="A0A5C4S7F7"/>
<feature type="transmembrane region" description="Helical" evidence="5">
    <location>
        <begin position="89"/>
        <end position="113"/>
    </location>
</feature>
<keyword evidence="2 5" id="KW-0812">Transmembrane</keyword>
<organism evidence="6 7">
    <name type="scientific">Chlorobaculum thiosulfatiphilum</name>
    <name type="common">Chlorobium limicola f.sp. thiosulfatophilum</name>
    <dbReference type="NCBI Taxonomy" id="115852"/>
    <lineage>
        <taxon>Bacteria</taxon>
        <taxon>Pseudomonadati</taxon>
        <taxon>Chlorobiota</taxon>
        <taxon>Chlorobiia</taxon>
        <taxon>Chlorobiales</taxon>
        <taxon>Chlorobiaceae</taxon>
        <taxon>Chlorobaculum</taxon>
    </lineage>
</organism>
<dbReference type="EMBL" id="VDCH01000006">
    <property type="protein sequence ID" value="TNJ39386.1"/>
    <property type="molecule type" value="Genomic_DNA"/>
</dbReference>
<evidence type="ECO:0000256" key="3">
    <source>
        <dbReference type="ARBA" id="ARBA00022989"/>
    </source>
</evidence>
<evidence type="ECO:0000313" key="6">
    <source>
        <dbReference type="EMBL" id="TNJ39386.1"/>
    </source>
</evidence>
<dbReference type="Proteomes" id="UP000308271">
    <property type="component" value="Unassembled WGS sequence"/>
</dbReference>
<feature type="transmembrane region" description="Helical" evidence="5">
    <location>
        <begin position="20"/>
        <end position="40"/>
    </location>
</feature>
<dbReference type="OrthoDB" id="594908at2"/>
<accession>A0A5C4S7F7</accession>
<dbReference type="Pfam" id="PF07681">
    <property type="entry name" value="DoxX"/>
    <property type="match status" value="1"/>
</dbReference>
<name>A0A5C4S7F7_CHLTI</name>
<evidence type="ECO:0000256" key="2">
    <source>
        <dbReference type="ARBA" id="ARBA00022692"/>
    </source>
</evidence>
<protein>
    <submittedName>
        <fullName evidence="6">DoxX family protein</fullName>
    </submittedName>
</protein>
<reference evidence="6 7" key="1">
    <citation type="submission" date="2019-05" db="EMBL/GenBank/DDBJ databases">
        <title>Draft Whole-Genome sequence of the green sulfur bacterium Chlorobaculum thiosulfatiphilum DSM 249.</title>
        <authorList>
            <person name="Meyer T.E."/>
            <person name="Kyndt J.A."/>
        </authorList>
    </citation>
    <scope>NUCLEOTIDE SEQUENCE [LARGE SCALE GENOMIC DNA]</scope>
    <source>
        <strain evidence="6 7">DSM 249</strain>
    </source>
</reference>
<proteinExistence type="predicted"/>
<dbReference type="InterPro" id="IPR032808">
    <property type="entry name" value="DoxX"/>
</dbReference>
<feature type="transmembrane region" description="Helical" evidence="5">
    <location>
        <begin position="120"/>
        <end position="138"/>
    </location>
</feature>
<gene>
    <name evidence="6" type="ORF">FGF66_04575</name>
</gene>
<feature type="transmembrane region" description="Helical" evidence="5">
    <location>
        <begin position="144"/>
        <end position="163"/>
    </location>
</feature>
<evidence type="ECO:0000313" key="7">
    <source>
        <dbReference type="Proteomes" id="UP000308271"/>
    </source>
</evidence>
<comment type="subcellular location">
    <subcellularLocation>
        <location evidence="1">Membrane</location>
        <topology evidence="1">Multi-pass membrane protein</topology>
    </subcellularLocation>
</comment>
<comment type="caution">
    <text evidence="6">The sequence shown here is derived from an EMBL/GenBank/DDBJ whole genome shotgun (WGS) entry which is preliminary data.</text>
</comment>
<evidence type="ECO:0000256" key="4">
    <source>
        <dbReference type="ARBA" id="ARBA00023136"/>
    </source>
</evidence>
<keyword evidence="3 5" id="KW-1133">Transmembrane helix</keyword>
<evidence type="ECO:0000256" key="1">
    <source>
        <dbReference type="ARBA" id="ARBA00004141"/>
    </source>
</evidence>